<protein>
    <recommendedName>
        <fullName evidence="6">4Fe4S-binding SPASM domain-containing protein</fullName>
    </recommendedName>
</protein>
<dbReference type="PANTHER" id="PTHR11228:SF7">
    <property type="entry name" value="PQQA PEPTIDE CYCLASE"/>
    <property type="match status" value="1"/>
</dbReference>
<evidence type="ECO:0000256" key="4">
    <source>
        <dbReference type="ARBA" id="ARBA00023014"/>
    </source>
</evidence>
<dbReference type="Gene3D" id="3.20.20.70">
    <property type="entry name" value="Aldolase class I"/>
    <property type="match status" value="2"/>
</dbReference>
<dbReference type="SFLD" id="SFLDS00029">
    <property type="entry name" value="Radical_SAM"/>
    <property type="match status" value="1"/>
</dbReference>
<dbReference type="GO" id="GO:0003824">
    <property type="term" value="F:catalytic activity"/>
    <property type="evidence" value="ECO:0007669"/>
    <property type="project" value="InterPro"/>
</dbReference>
<keyword evidence="3" id="KW-0408">Iron</keyword>
<evidence type="ECO:0000259" key="6">
    <source>
        <dbReference type="Pfam" id="PF13186"/>
    </source>
</evidence>
<dbReference type="InterPro" id="IPR050377">
    <property type="entry name" value="Radical_SAM_PqqE_MftC-like"/>
</dbReference>
<keyword evidence="4" id="KW-0411">Iron-sulfur</keyword>
<feature type="domain" description="4Fe4S-binding SPASM" evidence="6">
    <location>
        <begin position="223"/>
        <end position="275"/>
    </location>
</feature>
<dbReference type="InterPro" id="IPR058240">
    <property type="entry name" value="rSAM_sf"/>
</dbReference>
<keyword evidence="1" id="KW-0949">S-adenosyl-L-methionine</keyword>
<comment type="caution">
    <text evidence="7">The sequence shown here is derived from an EMBL/GenBank/DDBJ whole genome shotgun (WGS) entry which is preliminary data.</text>
</comment>
<dbReference type="EMBL" id="BNCD01000013">
    <property type="protein sequence ID" value="GHH83076.1"/>
    <property type="molecule type" value="Genomic_DNA"/>
</dbReference>
<dbReference type="Pfam" id="PF13186">
    <property type="entry name" value="SPASM"/>
    <property type="match status" value="1"/>
</dbReference>
<feature type="region of interest" description="Disordered" evidence="5">
    <location>
        <begin position="40"/>
        <end position="64"/>
    </location>
</feature>
<dbReference type="SUPFAM" id="SSF102114">
    <property type="entry name" value="Radical SAM enzymes"/>
    <property type="match status" value="1"/>
</dbReference>
<evidence type="ECO:0000256" key="5">
    <source>
        <dbReference type="SAM" id="MobiDB-lite"/>
    </source>
</evidence>
<dbReference type="PANTHER" id="PTHR11228">
    <property type="entry name" value="RADICAL SAM DOMAIN PROTEIN"/>
    <property type="match status" value="1"/>
</dbReference>
<organism evidence="7 8">
    <name type="scientific">Streptomyces sulfonofaciens</name>
    <dbReference type="NCBI Taxonomy" id="68272"/>
    <lineage>
        <taxon>Bacteria</taxon>
        <taxon>Bacillati</taxon>
        <taxon>Actinomycetota</taxon>
        <taxon>Actinomycetes</taxon>
        <taxon>Kitasatosporales</taxon>
        <taxon>Streptomycetaceae</taxon>
        <taxon>Streptomyces</taxon>
    </lineage>
</organism>
<feature type="region of interest" description="Disordered" evidence="5">
    <location>
        <begin position="277"/>
        <end position="314"/>
    </location>
</feature>
<dbReference type="RefSeq" id="WP_189934707.1">
    <property type="nucleotide sequence ID" value="NZ_BNCD01000013.1"/>
</dbReference>
<accession>A0A919GEP6</accession>
<gene>
    <name evidence="7" type="ORF">GCM10018793_44260</name>
</gene>
<evidence type="ECO:0000256" key="3">
    <source>
        <dbReference type="ARBA" id="ARBA00023004"/>
    </source>
</evidence>
<evidence type="ECO:0000256" key="1">
    <source>
        <dbReference type="ARBA" id="ARBA00022691"/>
    </source>
</evidence>
<sequence length="314" mass="33331">MSAKDTIRAARTSGVDPPAYIRLARTPQRQIDEGVHKPGRRIARPERARTSHHNRKGQAVTPITDTSAKKSTTRLLWLDLTRRCQLECTHCYNASGPNGDHGTMTRDDWAGVLDQAASCGVLDVQFIGGEPTTLATSYYSHRAAEHNAMTGRPSHARTRANIEKAVRLGVPLRVGVVSGSDAQCVSEARREFEALGVTRITVDHVRPFGRGAQDRAPDPANLCGRCGVGTAAVSPTGEVSPCVFSGWMNVGNVQDAPLAGILGGAAMAKANISIRSSARNGGGDDESGDHCDPGCDPNAECSPGFPSGECDPRR</sequence>
<proteinExistence type="predicted"/>
<keyword evidence="8" id="KW-1185">Reference proteome</keyword>
<dbReference type="Proteomes" id="UP000603708">
    <property type="component" value="Unassembled WGS sequence"/>
</dbReference>
<name>A0A919GEP6_9ACTN</name>
<reference evidence="7" key="2">
    <citation type="submission" date="2020-09" db="EMBL/GenBank/DDBJ databases">
        <authorList>
            <person name="Sun Q."/>
            <person name="Ohkuma M."/>
        </authorList>
    </citation>
    <scope>NUCLEOTIDE SEQUENCE</scope>
    <source>
        <strain evidence="7">JCM 5069</strain>
    </source>
</reference>
<evidence type="ECO:0000313" key="8">
    <source>
        <dbReference type="Proteomes" id="UP000603708"/>
    </source>
</evidence>
<dbReference type="InterPro" id="IPR007197">
    <property type="entry name" value="rSAM"/>
</dbReference>
<dbReference type="GO" id="GO:0046872">
    <property type="term" value="F:metal ion binding"/>
    <property type="evidence" value="ECO:0007669"/>
    <property type="project" value="UniProtKB-KW"/>
</dbReference>
<dbReference type="InterPro" id="IPR023885">
    <property type="entry name" value="4Fe4S-binding_SPASM_dom"/>
</dbReference>
<evidence type="ECO:0000313" key="7">
    <source>
        <dbReference type="EMBL" id="GHH83076.1"/>
    </source>
</evidence>
<keyword evidence="2" id="KW-0479">Metal-binding</keyword>
<dbReference type="SFLD" id="SFLDG01067">
    <property type="entry name" value="SPASM/twitch_domain_containing"/>
    <property type="match status" value="1"/>
</dbReference>
<dbReference type="InterPro" id="IPR013785">
    <property type="entry name" value="Aldolase_TIM"/>
</dbReference>
<reference evidence="7" key="1">
    <citation type="journal article" date="2014" name="Int. J. Syst. Evol. Microbiol.">
        <title>Complete genome sequence of Corynebacterium casei LMG S-19264T (=DSM 44701T), isolated from a smear-ripened cheese.</title>
        <authorList>
            <consortium name="US DOE Joint Genome Institute (JGI-PGF)"/>
            <person name="Walter F."/>
            <person name="Albersmeier A."/>
            <person name="Kalinowski J."/>
            <person name="Ruckert C."/>
        </authorList>
    </citation>
    <scope>NUCLEOTIDE SEQUENCE</scope>
    <source>
        <strain evidence="7">JCM 5069</strain>
    </source>
</reference>
<dbReference type="AlphaFoldDB" id="A0A919GEP6"/>
<dbReference type="GO" id="GO:0051536">
    <property type="term" value="F:iron-sulfur cluster binding"/>
    <property type="evidence" value="ECO:0007669"/>
    <property type="project" value="UniProtKB-KW"/>
</dbReference>
<evidence type="ECO:0000256" key="2">
    <source>
        <dbReference type="ARBA" id="ARBA00022723"/>
    </source>
</evidence>